<reference evidence="8 9" key="1">
    <citation type="journal article" date="2023" name="Proc. Natl. Acad. Sci. U.S.A.">
        <title>A global phylogenomic analysis of the shiitake genus Lentinula.</title>
        <authorList>
            <person name="Sierra-Patev S."/>
            <person name="Min B."/>
            <person name="Naranjo-Ortiz M."/>
            <person name="Looney B."/>
            <person name="Konkel Z."/>
            <person name="Slot J.C."/>
            <person name="Sakamoto Y."/>
            <person name="Steenwyk J.L."/>
            <person name="Rokas A."/>
            <person name="Carro J."/>
            <person name="Camarero S."/>
            <person name="Ferreira P."/>
            <person name="Molpeceres G."/>
            <person name="Ruiz-Duenas F.J."/>
            <person name="Serrano A."/>
            <person name="Henrissat B."/>
            <person name="Drula E."/>
            <person name="Hughes K.W."/>
            <person name="Mata J.L."/>
            <person name="Ishikawa N.K."/>
            <person name="Vargas-Isla R."/>
            <person name="Ushijima S."/>
            <person name="Smith C.A."/>
            <person name="Donoghue J."/>
            <person name="Ahrendt S."/>
            <person name="Andreopoulos W."/>
            <person name="He G."/>
            <person name="LaButti K."/>
            <person name="Lipzen A."/>
            <person name="Ng V."/>
            <person name="Riley R."/>
            <person name="Sandor L."/>
            <person name="Barry K."/>
            <person name="Martinez A.T."/>
            <person name="Xiao Y."/>
            <person name="Gibbons J.G."/>
            <person name="Terashima K."/>
            <person name="Grigoriev I.V."/>
            <person name="Hibbett D."/>
        </authorList>
    </citation>
    <scope>NUCLEOTIDE SEQUENCE [LARGE SCALE GENOMIC DNA]</scope>
    <source>
        <strain evidence="8 9">TFB7810</strain>
    </source>
</reference>
<comment type="caution">
    <text evidence="8">The sequence shown here is derived from an EMBL/GenBank/DDBJ whole genome shotgun (WGS) entry which is preliminary data.</text>
</comment>
<dbReference type="PANTHER" id="PTHR14957:SF1">
    <property type="entry name" value="UBIQUITIN-LIKE-CONJUGATING ENZYME ATG10"/>
    <property type="match status" value="1"/>
</dbReference>
<evidence type="ECO:0000313" key="8">
    <source>
        <dbReference type="EMBL" id="KAJ3741222.1"/>
    </source>
</evidence>
<evidence type="ECO:0000313" key="9">
    <source>
        <dbReference type="Proteomes" id="UP001142393"/>
    </source>
</evidence>
<evidence type="ECO:0000256" key="7">
    <source>
        <dbReference type="ARBA" id="ARBA00029833"/>
    </source>
</evidence>
<evidence type="ECO:0000256" key="3">
    <source>
        <dbReference type="ARBA" id="ARBA00022679"/>
    </source>
</evidence>
<dbReference type="AlphaFoldDB" id="A0A9W8TUV0"/>
<dbReference type="Pfam" id="PF03987">
    <property type="entry name" value="Autophagy_act_C"/>
    <property type="match status" value="1"/>
</dbReference>
<dbReference type="Gene3D" id="3.30.1460.50">
    <property type="match status" value="1"/>
</dbReference>
<keyword evidence="3" id="KW-0808">Transferase</keyword>
<dbReference type="GO" id="GO:0015031">
    <property type="term" value="P:protein transport"/>
    <property type="evidence" value="ECO:0007669"/>
    <property type="project" value="UniProtKB-KW"/>
</dbReference>
<keyword evidence="9" id="KW-1185">Reference proteome</keyword>
<evidence type="ECO:0000256" key="6">
    <source>
        <dbReference type="ARBA" id="ARBA00023006"/>
    </source>
</evidence>
<evidence type="ECO:0000256" key="5">
    <source>
        <dbReference type="ARBA" id="ARBA00022927"/>
    </source>
</evidence>
<dbReference type="GO" id="GO:0005829">
    <property type="term" value="C:cytosol"/>
    <property type="evidence" value="ECO:0007669"/>
    <property type="project" value="TreeGrafter"/>
</dbReference>
<dbReference type="GO" id="GO:0061651">
    <property type="term" value="F:Atg12 conjugating enzyme activity"/>
    <property type="evidence" value="ECO:0007669"/>
    <property type="project" value="TreeGrafter"/>
</dbReference>
<evidence type="ECO:0000256" key="1">
    <source>
        <dbReference type="ARBA" id="ARBA00005696"/>
    </source>
</evidence>
<dbReference type="PANTHER" id="PTHR14957">
    <property type="entry name" value="UBIQUITIN-LIKE-CONJUGATING ENZYME ATG10"/>
    <property type="match status" value="1"/>
</dbReference>
<evidence type="ECO:0000256" key="4">
    <source>
        <dbReference type="ARBA" id="ARBA00022786"/>
    </source>
</evidence>
<comment type="similarity">
    <text evidence="1">Belongs to the ATG10 family.</text>
</comment>
<organism evidence="8 9">
    <name type="scientific">Lentinula detonsa</name>
    <dbReference type="NCBI Taxonomy" id="2804962"/>
    <lineage>
        <taxon>Eukaryota</taxon>
        <taxon>Fungi</taxon>
        <taxon>Dikarya</taxon>
        <taxon>Basidiomycota</taxon>
        <taxon>Agaricomycotina</taxon>
        <taxon>Agaricomycetes</taxon>
        <taxon>Agaricomycetidae</taxon>
        <taxon>Agaricales</taxon>
        <taxon>Marasmiineae</taxon>
        <taxon>Omphalotaceae</taxon>
        <taxon>Lentinula</taxon>
    </lineage>
</organism>
<dbReference type="Proteomes" id="UP001142393">
    <property type="component" value="Unassembled WGS sequence"/>
</dbReference>
<dbReference type="InterPro" id="IPR007135">
    <property type="entry name" value="Atg3/Atg10"/>
</dbReference>
<keyword evidence="6" id="KW-0072">Autophagy</keyword>
<dbReference type="GO" id="GO:0000045">
    <property type="term" value="P:autophagosome assembly"/>
    <property type="evidence" value="ECO:0007669"/>
    <property type="project" value="TreeGrafter"/>
</dbReference>
<protein>
    <recommendedName>
        <fullName evidence="2">Ubiquitin-like-conjugating enzyme ATG10</fullName>
    </recommendedName>
    <alternativeName>
        <fullName evidence="7">Autophagy-related protein 10</fullName>
    </alternativeName>
</protein>
<proteinExistence type="inferred from homology"/>
<name>A0A9W8TUV0_9AGAR</name>
<gene>
    <name evidence="8" type="ORF">DFH05DRAFT_1424394</name>
</gene>
<dbReference type="GO" id="GO:0032446">
    <property type="term" value="P:protein modification by small protein conjugation"/>
    <property type="evidence" value="ECO:0007669"/>
    <property type="project" value="TreeGrafter"/>
</dbReference>
<keyword evidence="4" id="KW-0833">Ubl conjugation pathway</keyword>
<dbReference type="GO" id="GO:0000422">
    <property type="term" value="P:autophagy of mitochondrion"/>
    <property type="evidence" value="ECO:0007669"/>
    <property type="project" value="TreeGrafter"/>
</dbReference>
<keyword evidence="5" id="KW-0653">Protein transport</keyword>
<dbReference type="EMBL" id="JANVFU010000012">
    <property type="protein sequence ID" value="KAJ3741222.1"/>
    <property type="molecule type" value="Genomic_DNA"/>
</dbReference>
<accession>A0A9W8TUV0</accession>
<keyword evidence="5" id="KW-0813">Transport</keyword>
<evidence type="ECO:0000256" key="2">
    <source>
        <dbReference type="ARBA" id="ARBA00021099"/>
    </source>
</evidence>
<sequence>MLTRPQFDRACKLLVQEYESSRPSFATNALRGWLWTEHPSVSSLGYLSRNSNYLSRHMEPFIHIDSNDNYTEIDEAAAPICIDTEALTSQQYVVYSATFQVPCFYFTMYHSNGAPLSINELLSSTLFRPGILQDADTTTFALTRRNTAFPLLSQGDHPTTGKPCWFLHPCETTIAVEELLKEVEKVADNEDAKLLSWLKMWFVVLGSIIDVA</sequence>